<name>A0A1I1RFM4_9BACT</name>
<protein>
    <recommendedName>
        <fullName evidence="4">DUF393 domain-containing protein</fullName>
    </recommendedName>
</protein>
<accession>A0A1I1RFM4</accession>
<evidence type="ECO:0000313" key="3">
    <source>
        <dbReference type="Proteomes" id="UP000198598"/>
    </source>
</evidence>
<evidence type="ECO:0008006" key="4">
    <source>
        <dbReference type="Google" id="ProtNLM"/>
    </source>
</evidence>
<evidence type="ECO:0000313" key="2">
    <source>
        <dbReference type="EMBL" id="SFD33115.1"/>
    </source>
</evidence>
<evidence type="ECO:0000256" key="1">
    <source>
        <dbReference type="SAM" id="Phobius"/>
    </source>
</evidence>
<keyword evidence="1" id="KW-0472">Membrane</keyword>
<dbReference type="EMBL" id="FOLQ01000004">
    <property type="protein sequence ID" value="SFD33115.1"/>
    <property type="molecule type" value="Genomic_DNA"/>
</dbReference>
<dbReference type="OrthoDB" id="671850at2"/>
<gene>
    <name evidence="2" type="ORF">SAMN05216167_104383</name>
</gene>
<feature type="transmembrane region" description="Helical" evidence="1">
    <location>
        <begin position="154"/>
        <end position="177"/>
    </location>
</feature>
<feature type="transmembrane region" description="Helical" evidence="1">
    <location>
        <begin position="197"/>
        <end position="224"/>
    </location>
</feature>
<dbReference type="RefSeq" id="WP_093826988.1">
    <property type="nucleotide sequence ID" value="NZ_FOLQ01000004.1"/>
</dbReference>
<dbReference type="Proteomes" id="UP000198598">
    <property type="component" value="Unassembled WGS sequence"/>
</dbReference>
<keyword evidence="1" id="KW-1133">Transmembrane helix</keyword>
<reference evidence="2 3" key="1">
    <citation type="submission" date="2016-10" db="EMBL/GenBank/DDBJ databases">
        <authorList>
            <person name="de Groot N.N."/>
        </authorList>
    </citation>
    <scope>NUCLEOTIDE SEQUENCE [LARGE SCALE GENOMIC DNA]</scope>
    <source>
        <strain evidence="2 3">DSM 26130</strain>
    </source>
</reference>
<dbReference type="AlphaFoldDB" id="A0A1I1RFM4"/>
<keyword evidence="3" id="KW-1185">Reference proteome</keyword>
<keyword evidence="1" id="KW-0812">Transmembrane</keyword>
<feature type="transmembrane region" description="Helical" evidence="1">
    <location>
        <begin position="129"/>
        <end position="148"/>
    </location>
</feature>
<organism evidence="2 3">
    <name type="scientific">Spirosoma endophyticum</name>
    <dbReference type="NCBI Taxonomy" id="662367"/>
    <lineage>
        <taxon>Bacteria</taxon>
        <taxon>Pseudomonadati</taxon>
        <taxon>Bacteroidota</taxon>
        <taxon>Cytophagia</taxon>
        <taxon>Cytophagales</taxon>
        <taxon>Cytophagaceae</taxon>
        <taxon>Spirosoma</taxon>
    </lineage>
</organism>
<dbReference type="STRING" id="662367.SAMN05216167_104383"/>
<feature type="transmembrane region" description="Helical" evidence="1">
    <location>
        <begin position="236"/>
        <end position="252"/>
    </location>
</feature>
<sequence>MKKLIIYDESCPMCKLYTKGMVAADTTGCLARIGSGQLTQDTISRIDPQRARHEIPLVDLDGGETLYGVDTWIYAFGQRNKQIENLLSMRWFKTVLQKLYAFISYNRRIIITSAPGRWQLFDLQPEFRLSYRLAFILVVFGILTGLFVTVNFPVWAPAVMILIVGQLIVTSLSLFSLHDDNFLPTLLDYTGHLGMSLLVGSLISAVGLTAGWAALVLIGNALIIGQHFIRTYRLGLSPWLSVCFTVLFFLLLRPL</sequence>
<proteinExistence type="predicted"/>